<dbReference type="SFLD" id="SFLDG01140">
    <property type="entry name" value="C2.B:_Phosphomannomutase_and_P"/>
    <property type="match status" value="1"/>
</dbReference>
<dbReference type="InterPro" id="IPR000150">
    <property type="entry name" value="Cof"/>
</dbReference>
<reference evidence="2" key="1">
    <citation type="submission" date="2016-10" db="EMBL/GenBank/DDBJ databases">
        <authorList>
            <person name="Varghese N."/>
            <person name="Submissions S."/>
        </authorList>
    </citation>
    <scope>NUCLEOTIDE SEQUENCE [LARGE SCALE GENOMIC DNA]</scope>
    <source>
        <strain evidence="2">S6-262</strain>
    </source>
</reference>
<evidence type="ECO:0000313" key="2">
    <source>
        <dbReference type="Proteomes" id="UP000199206"/>
    </source>
</evidence>
<dbReference type="InterPro" id="IPR036412">
    <property type="entry name" value="HAD-like_sf"/>
</dbReference>
<dbReference type="GO" id="GO:0005829">
    <property type="term" value="C:cytosol"/>
    <property type="evidence" value="ECO:0007669"/>
    <property type="project" value="TreeGrafter"/>
</dbReference>
<protein>
    <recommendedName>
        <fullName evidence="3">Cof subfamily of IIB subfamily of haloacid dehalogenase superfamily/HAD-superfamily hydrolase, subfamily IIB</fullName>
    </recommendedName>
</protein>
<evidence type="ECO:0000313" key="1">
    <source>
        <dbReference type="EMBL" id="SEN25256.1"/>
    </source>
</evidence>
<dbReference type="GO" id="GO:0000287">
    <property type="term" value="F:magnesium ion binding"/>
    <property type="evidence" value="ECO:0007669"/>
    <property type="project" value="TreeGrafter"/>
</dbReference>
<dbReference type="STRING" id="1166340.SAMN05192583_2376"/>
<dbReference type="OrthoDB" id="7847955at2"/>
<name>A0A1H8F0U3_9SPHN</name>
<dbReference type="EMBL" id="FOCF01000005">
    <property type="protein sequence ID" value="SEN25256.1"/>
    <property type="molecule type" value="Genomic_DNA"/>
</dbReference>
<dbReference type="PROSITE" id="PS01229">
    <property type="entry name" value="COF_2"/>
    <property type="match status" value="1"/>
</dbReference>
<proteinExistence type="predicted"/>
<sequence length="273" mass="28975">MTQPIRLLVSDVDGTLVDKEKRLTPATADAVRRLEEEGVRFTLISARPQSGVMPLADTLGIDGPIAAFNGGLIFRRDGTVDSHHVLDAEVARTAMELAADEPADLWVFADGKWHASQAEGEHADRERLSANQEPVVCDDFTALADKVDKITFVSDDPPVLARLMDRCVAAFGGKATVVQSQTYYLDITALAANKGDGIVALSDAFDVPLEAVAAIGDQMNDVPMLEQAGLSIAMGNAPEAVRAVAGYGTRSNDADGVAYAIDTIILPRKGNGE</sequence>
<accession>A0A1H8F0U3</accession>
<dbReference type="RefSeq" id="WP_093665905.1">
    <property type="nucleotide sequence ID" value="NZ_FOCF01000005.1"/>
</dbReference>
<dbReference type="PANTHER" id="PTHR10000:SF8">
    <property type="entry name" value="HAD SUPERFAMILY HYDROLASE-LIKE, TYPE 3"/>
    <property type="match status" value="1"/>
</dbReference>
<dbReference type="GO" id="GO:0016791">
    <property type="term" value="F:phosphatase activity"/>
    <property type="evidence" value="ECO:0007669"/>
    <property type="project" value="UniProtKB-ARBA"/>
</dbReference>
<dbReference type="NCBIfam" id="TIGR00099">
    <property type="entry name" value="Cof-subfamily"/>
    <property type="match status" value="1"/>
</dbReference>
<dbReference type="AlphaFoldDB" id="A0A1H8F0U3"/>
<dbReference type="NCBIfam" id="TIGR01484">
    <property type="entry name" value="HAD-SF-IIB"/>
    <property type="match status" value="1"/>
</dbReference>
<dbReference type="Gene3D" id="3.30.1240.10">
    <property type="match status" value="1"/>
</dbReference>
<keyword evidence="2" id="KW-1185">Reference proteome</keyword>
<dbReference type="PANTHER" id="PTHR10000">
    <property type="entry name" value="PHOSPHOSERINE PHOSPHATASE"/>
    <property type="match status" value="1"/>
</dbReference>
<dbReference type="SFLD" id="SFLDS00003">
    <property type="entry name" value="Haloacid_Dehalogenase"/>
    <property type="match status" value="1"/>
</dbReference>
<dbReference type="Proteomes" id="UP000199206">
    <property type="component" value="Unassembled WGS sequence"/>
</dbReference>
<dbReference type="Gene3D" id="3.40.50.1000">
    <property type="entry name" value="HAD superfamily/HAD-like"/>
    <property type="match status" value="1"/>
</dbReference>
<organism evidence="1 2">
    <name type="scientific">Sphingomonas gellani</name>
    <dbReference type="NCBI Taxonomy" id="1166340"/>
    <lineage>
        <taxon>Bacteria</taxon>
        <taxon>Pseudomonadati</taxon>
        <taxon>Pseudomonadota</taxon>
        <taxon>Alphaproteobacteria</taxon>
        <taxon>Sphingomonadales</taxon>
        <taxon>Sphingomonadaceae</taxon>
        <taxon>Sphingomonas</taxon>
    </lineage>
</organism>
<dbReference type="CDD" id="cd07516">
    <property type="entry name" value="HAD_Pase"/>
    <property type="match status" value="1"/>
</dbReference>
<dbReference type="SUPFAM" id="SSF56784">
    <property type="entry name" value="HAD-like"/>
    <property type="match status" value="1"/>
</dbReference>
<evidence type="ECO:0008006" key="3">
    <source>
        <dbReference type="Google" id="ProtNLM"/>
    </source>
</evidence>
<gene>
    <name evidence="1" type="ORF">SAMN05192583_2376</name>
</gene>
<dbReference type="Pfam" id="PF08282">
    <property type="entry name" value="Hydrolase_3"/>
    <property type="match status" value="1"/>
</dbReference>
<dbReference type="InterPro" id="IPR023214">
    <property type="entry name" value="HAD_sf"/>
</dbReference>
<dbReference type="InterPro" id="IPR006379">
    <property type="entry name" value="HAD-SF_hydro_IIB"/>
</dbReference>